<evidence type="ECO:0000313" key="11">
    <source>
        <dbReference type="Proteomes" id="UP000228755"/>
    </source>
</evidence>
<evidence type="ECO:0000256" key="8">
    <source>
        <dbReference type="SAM" id="MobiDB-lite"/>
    </source>
</evidence>
<keyword evidence="2 7" id="KW-0813">Transport</keyword>
<dbReference type="Gene3D" id="1.10.3720.10">
    <property type="entry name" value="MetI-like"/>
    <property type="match status" value="1"/>
</dbReference>
<evidence type="ECO:0000256" key="1">
    <source>
        <dbReference type="ARBA" id="ARBA00004651"/>
    </source>
</evidence>
<feature type="compositionally biased region" description="Low complexity" evidence="8">
    <location>
        <begin position="1"/>
        <end position="14"/>
    </location>
</feature>
<protein>
    <submittedName>
        <fullName evidence="10">ABC transporter permease</fullName>
    </submittedName>
</protein>
<feature type="transmembrane region" description="Helical" evidence="7">
    <location>
        <begin position="189"/>
        <end position="216"/>
    </location>
</feature>
<dbReference type="PANTHER" id="PTHR30193">
    <property type="entry name" value="ABC TRANSPORTER PERMEASE PROTEIN"/>
    <property type="match status" value="1"/>
</dbReference>
<evidence type="ECO:0000256" key="6">
    <source>
        <dbReference type="ARBA" id="ARBA00023136"/>
    </source>
</evidence>
<evidence type="ECO:0000313" key="10">
    <source>
        <dbReference type="EMBL" id="PJM79624.1"/>
    </source>
</evidence>
<keyword evidence="6 7" id="KW-0472">Membrane</keyword>
<feature type="domain" description="ABC transmembrane type-1" evidence="9">
    <location>
        <begin position="104"/>
        <end position="320"/>
    </location>
</feature>
<feature type="transmembrane region" description="Helical" evidence="7">
    <location>
        <begin position="109"/>
        <end position="129"/>
    </location>
</feature>
<name>A0A2M9HS27_9BIFI</name>
<keyword evidence="3" id="KW-1003">Cell membrane</keyword>
<feature type="transmembrane region" description="Helical" evidence="7">
    <location>
        <begin position="300"/>
        <end position="319"/>
    </location>
</feature>
<accession>A0A2M9HS27</accession>
<dbReference type="PROSITE" id="PS50928">
    <property type="entry name" value="ABC_TM1"/>
    <property type="match status" value="1"/>
</dbReference>
<feature type="transmembrane region" description="Helical" evidence="7">
    <location>
        <begin position="45"/>
        <end position="67"/>
    </location>
</feature>
<dbReference type="InterPro" id="IPR051393">
    <property type="entry name" value="ABC_transporter_permease"/>
</dbReference>
<dbReference type="InterPro" id="IPR035906">
    <property type="entry name" value="MetI-like_sf"/>
</dbReference>
<evidence type="ECO:0000256" key="5">
    <source>
        <dbReference type="ARBA" id="ARBA00022989"/>
    </source>
</evidence>
<dbReference type="Pfam" id="PF00528">
    <property type="entry name" value="BPD_transp_1"/>
    <property type="match status" value="1"/>
</dbReference>
<dbReference type="Proteomes" id="UP000228755">
    <property type="component" value="Unassembled WGS sequence"/>
</dbReference>
<evidence type="ECO:0000256" key="2">
    <source>
        <dbReference type="ARBA" id="ARBA00022448"/>
    </source>
</evidence>
<dbReference type="SUPFAM" id="SSF161098">
    <property type="entry name" value="MetI-like"/>
    <property type="match status" value="1"/>
</dbReference>
<dbReference type="OrthoDB" id="3238099at2"/>
<dbReference type="CDD" id="cd06261">
    <property type="entry name" value="TM_PBP2"/>
    <property type="match status" value="1"/>
</dbReference>
<dbReference type="GO" id="GO:0005886">
    <property type="term" value="C:plasma membrane"/>
    <property type="evidence" value="ECO:0007669"/>
    <property type="project" value="UniProtKB-SubCell"/>
</dbReference>
<dbReference type="AlphaFoldDB" id="A0A2M9HS27"/>
<evidence type="ECO:0000256" key="3">
    <source>
        <dbReference type="ARBA" id="ARBA00022475"/>
    </source>
</evidence>
<keyword evidence="11" id="KW-1185">Reference proteome</keyword>
<dbReference type="EMBL" id="PGLQ01000001">
    <property type="protein sequence ID" value="PJM79624.1"/>
    <property type="molecule type" value="Genomic_DNA"/>
</dbReference>
<dbReference type="PANTHER" id="PTHR30193:SF44">
    <property type="entry name" value="LACTOSE TRANSPORT SYSTEM PERMEASE PROTEIN LACF"/>
    <property type="match status" value="1"/>
</dbReference>
<feature type="region of interest" description="Disordered" evidence="8">
    <location>
        <begin position="1"/>
        <end position="31"/>
    </location>
</feature>
<gene>
    <name evidence="10" type="ORF">CUU80_00230</name>
</gene>
<keyword evidence="5 7" id="KW-1133">Transmembrane helix</keyword>
<comment type="subcellular location">
    <subcellularLocation>
        <location evidence="1 7">Cell membrane</location>
        <topology evidence="1 7">Multi-pass membrane protein</topology>
    </subcellularLocation>
</comment>
<dbReference type="GO" id="GO:0055085">
    <property type="term" value="P:transmembrane transport"/>
    <property type="evidence" value="ECO:0007669"/>
    <property type="project" value="InterPro"/>
</dbReference>
<reference evidence="10 11" key="1">
    <citation type="submission" date="2017-11" db="EMBL/GenBank/DDBJ databases">
        <title>Draft genome sequences of strains TRE 1, TRE D, TRE H and TRI 7, isolated from tamarins, belonging to four potential novel Bifidobacterium species.</title>
        <authorList>
            <person name="Mattarelli P."/>
            <person name="Modesto M."/>
            <person name="Bonetti A."/>
            <person name="Puglisi E."/>
            <person name="Morelli L."/>
        </authorList>
    </citation>
    <scope>NUCLEOTIDE SEQUENCE [LARGE SCALE GENOMIC DNA]</scope>
    <source>
        <strain evidence="11">TRED</strain>
    </source>
</reference>
<evidence type="ECO:0000259" key="9">
    <source>
        <dbReference type="PROSITE" id="PS50928"/>
    </source>
</evidence>
<organism evidence="10 11">
    <name type="scientific">Bifidobacterium scaligerum</name>
    <dbReference type="NCBI Taxonomy" id="2052656"/>
    <lineage>
        <taxon>Bacteria</taxon>
        <taxon>Bacillati</taxon>
        <taxon>Actinomycetota</taxon>
        <taxon>Actinomycetes</taxon>
        <taxon>Bifidobacteriales</taxon>
        <taxon>Bifidobacteriaceae</taxon>
        <taxon>Bifidobacterium</taxon>
    </lineage>
</organism>
<evidence type="ECO:0000256" key="4">
    <source>
        <dbReference type="ARBA" id="ARBA00022692"/>
    </source>
</evidence>
<sequence>MVASSTSATRATSRAGEKPARVSSKKTKHLNEVDKSRRIPENGVLAPWLFVLPALIVIVVFFIIPFINTLKLSFTDATMLKPGSFVGFDQYIKMFGDPRLKTALLNSSLYVVCVVPCMVIFPLILSALVSGNGRVLAFFRVSFYMPVVMSSVIVGLIWTNLLDSRGLVNSIFKAMKWITEPIPFLTDRWLLLFSAMLVTIWTGLGYYMVIYLSALANIDPSLYEASELDGCGPIRQFLHVTVPGCRSTMMLIMLLSSIAAFRVFNEIYVLTGGTGGTGGEDLTMSMLIKREGTGLQARTGYAGAISMLMFVILGTLIVIENIVQRKADRNA</sequence>
<dbReference type="SUPFAM" id="SSF160964">
    <property type="entry name" value="MalF N-terminal region-like"/>
    <property type="match status" value="1"/>
</dbReference>
<comment type="caution">
    <text evidence="10">The sequence shown here is derived from an EMBL/GenBank/DDBJ whole genome shotgun (WGS) entry which is preliminary data.</text>
</comment>
<proteinExistence type="inferred from homology"/>
<comment type="similarity">
    <text evidence="7">Belongs to the binding-protein-dependent transport system permease family.</text>
</comment>
<feature type="transmembrane region" description="Helical" evidence="7">
    <location>
        <begin position="237"/>
        <end position="261"/>
    </location>
</feature>
<evidence type="ECO:0000256" key="7">
    <source>
        <dbReference type="RuleBase" id="RU363032"/>
    </source>
</evidence>
<dbReference type="InterPro" id="IPR000515">
    <property type="entry name" value="MetI-like"/>
</dbReference>
<feature type="transmembrane region" description="Helical" evidence="7">
    <location>
        <begin position="141"/>
        <end position="161"/>
    </location>
</feature>
<keyword evidence="4 7" id="KW-0812">Transmembrane</keyword>